<evidence type="ECO:0000313" key="1">
    <source>
        <dbReference type="EMBL" id="ORO78387.1"/>
    </source>
</evidence>
<protein>
    <recommendedName>
        <fullName evidence="3">Glycosyltransferase</fullName>
    </recommendedName>
</protein>
<organism evidence="1 2">
    <name type="scientific">Streptococcus oralis subsp. dentisani</name>
    <dbReference type="NCBI Taxonomy" id="1458253"/>
    <lineage>
        <taxon>Bacteria</taxon>
        <taxon>Bacillati</taxon>
        <taxon>Bacillota</taxon>
        <taxon>Bacilli</taxon>
        <taxon>Lactobacillales</taxon>
        <taxon>Streptococcaceae</taxon>
        <taxon>Streptococcus</taxon>
    </lineage>
</organism>
<dbReference type="AlphaFoldDB" id="A0A1X1IZ23"/>
<reference evidence="1 2" key="1">
    <citation type="journal article" date="2016" name="Eur. J. Clin. Microbiol. Infect. Dis.">
        <title>Whole genome sequencing as a tool for phylogenetic analysis of clinical strains of Mitis group streptococci.</title>
        <authorList>
            <person name="Rasmussen L.H."/>
            <person name="Dargis R."/>
            <person name="Hojholt K."/>
            <person name="Christensen J.J."/>
            <person name="Skovgaard O."/>
            <person name="Justesen U.S."/>
            <person name="Rosenvinge F.S."/>
            <person name="Moser C."/>
            <person name="Lukjancenko O."/>
            <person name="Rasmussen S."/>
            <person name="Nielsen X.C."/>
        </authorList>
    </citation>
    <scope>NUCLEOTIDE SEQUENCE [LARGE SCALE GENOMIC DNA]</scope>
    <source>
        <strain evidence="1 2">RH_9883_08</strain>
    </source>
</reference>
<sequence length="268" mass="30707">MINSSCALFIVSCETNQQVVNLLIKSMRQQISHTVSIYVSSDGPLLITDPSVRVLIGQEEIFGDRVATTLAQVTEERVIVFCDDFIVEKPAKIEELEGLLSLMEDDPSIASIALSQISGGNTSERIAEHYIRRTQYAPYKTTLQCAIWKKSSLIQLMKGSPSPWEFEIYHNFKTYLTKEKFYALEDDRFQPIPYNRGKLIIRGKVVKPEKERLEELLGYSLDLSDFPETESFVQGANLTVSYRLKRKIKLLAKEIIYRLKSKIKNKKE</sequence>
<dbReference type="EMBL" id="NCUX01000031">
    <property type="protein sequence ID" value="ORO78387.1"/>
    <property type="molecule type" value="Genomic_DNA"/>
</dbReference>
<evidence type="ECO:0000313" key="2">
    <source>
        <dbReference type="Proteomes" id="UP000193780"/>
    </source>
</evidence>
<name>A0A1X1IZ23_STROR</name>
<comment type="caution">
    <text evidence="1">The sequence shown here is derived from an EMBL/GenBank/DDBJ whole genome shotgun (WGS) entry which is preliminary data.</text>
</comment>
<dbReference type="Proteomes" id="UP000193780">
    <property type="component" value="Unassembled WGS sequence"/>
</dbReference>
<accession>A0A1X1IZ23</accession>
<gene>
    <name evidence="1" type="ORF">B7708_04695</name>
</gene>
<dbReference type="RefSeq" id="WP_084974108.1">
    <property type="nucleotide sequence ID" value="NZ_NCUX01000031.1"/>
</dbReference>
<evidence type="ECO:0008006" key="3">
    <source>
        <dbReference type="Google" id="ProtNLM"/>
    </source>
</evidence>
<proteinExistence type="predicted"/>